<dbReference type="STRING" id="561180.BIFGAL_03737"/>
<feature type="transmembrane region" description="Helical" evidence="8">
    <location>
        <begin position="106"/>
        <end position="125"/>
    </location>
</feature>
<feature type="transmembrane region" description="Helical" evidence="8">
    <location>
        <begin position="162"/>
        <end position="180"/>
    </location>
</feature>
<keyword evidence="2 8" id="KW-0474">Menaquinone biosynthesis</keyword>
<evidence type="ECO:0000256" key="4">
    <source>
        <dbReference type="ARBA" id="ARBA00022679"/>
    </source>
</evidence>
<organism evidence="10 12">
    <name type="scientific">Bifidobacterium gallicum DSM 20093 = LMG 11596</name>
    <dbReference type="NCBI Taxonomy" id="561180"/>
    <lineage>
        <taxon>Bacteria</taxon>
        <taxon>Bacillati</taxon>
        <taxon>Actinomycetota</taxon>
        <taxon>Actinomycetes</taxon>
        <taxon>Bifidobacteriales</taxon>
        <taxon>Bifidobacteriaceae</taxon>
        <taxon>Bifidobacterium</taxon>
    </lineage>
</organism>
<feature type="transmembrane region" description="Helical" evidence="8">
    <location>
        <begin position="12"/>
        <end position="32"/>
    </location>
</feature>
<dbReference type="NCBIfam" id="TIGR00751">
    <property type="entry name" value="menA"/>
    <property type="match status" value="1"/>
</dbReference>
<dbReference type="UniPathway" id="UPA00079">
    <property type="reaction ID" value="UER00168"/>
</dbReference>
<feature type="transmembrane region" description="Helical" evidence="8">
    <location>
        <begin position="263"/>
        <end position="284"/>
    </location>
</feature>
<evidence type="ECO:0000256" key="7">
    <source>
        <dbReference type="ARBA" id="ARBA00023136"/>
    </source>
</evidence>
<dbReference type="GO" id="GO:0042371">
    <property type="term" value="P:vitamin K biosynthetic process"/>
    <property type="evidence" value="ECO:0007669"/>
    <property type="project" value="TreeGrafter"/>
</dbReference>
<proteinExistence type="inferred from homology"/>
<name>D1NV55_9BIFI</name>
<gene>
    <name evidence="8 10" type="primary">menA</name>
    <name evidence="11" type="ORF">BGLCM_0326</name>
    <name evidence="10" type="ORF">BIFGAL_03737</name>
</gene>
<feature type="transmembrane region" description="Helical" evidence="8">
    <location>
        <begin position="230"/>
        <end position="251"/>
    </location>
</feature>
<dbReference type="HAMAP" id="MF_01937">
    <property type="entry name" value="MenA_1"/>
    <property type="match status" value="1"/>
</dbReference>
<sequence length="319" mass="33696">MAPTDIVRGARLRTLPLSVAAVVTGAGCAVNWQGRVLLFNNVPDSVLVAWRSMVWVFLLCLGVAVFLQIAANYMNDYSDGIRGTDEHRDANAPARLVASGVPARQVLAAALVSVALACLCGLGVIALTQRWVLLAIGVLSIAAAWWYVGGRHPYGYMGWGEPAAFLFFGPVAVLGTQYAMCGAISQFGVVGAVAMGLNSMAVLSVNNLRDVQSDTSSGKRTWMVMFGTERGAVALCTMLAVYVLLLIIPWIDAVRSIEVIPYGMPLAIGACVGTVGTVAMAAIVTRQVVHGRFGRALMMCSGMSLVFAATYVCLSCIVL</sequence>
<keyword evidence="4 8" id="KW-0808">Transferase</keyword>
<evidence type="ECO:0000256" key="6">
    <source>
        <dbReference type="ARBA" id="ARBA00022989"/>
    </source>
</evidence>
<dbReference type="EC" id="2.5.1.74" evidence="8 9"/>
<dbReference type="AlphaFoldDB" id="D1NV55"/>
<reference evidence="10 12" key="1">
    <citation type="submission" date="2009-11" db="EMBL/GenBank/DDBJ databases">
        <authorList>
            <person name="Weinstock G."/>
            <person name="Sodergren E."/>
            <person name="Clifton S."/>
            <person name="Fulton L."/>
            <person name="Fulton B."/>
            <person name="Courtney L."/>
            <person name="Fronick C."/>
            <person name="Harrison M."/>
            <person name="Strong C."/>
            <person name="Farmer C."/>
            <person name="Delahaunty K."/>
            <person name="Markovic C."/>
            <person name="Hall O."/>
            <person name="Minx P."/>
            <person name="Tomlinson C."/>
            <person name="Mitreva M."/>
            <person name="Nelson J."/>
            <person name="Hou S."/>
            <person name="Wollam A."/>
            <person name="Pepin K.H."/>
            <person name="Johnson M."/>
            <person name="Bhonagiri V."/>
            <person name="Nash W.E."/>
            <person name="Warren W."/>
            <person name="Chinwalla A."/>
            <person name="Mardis E.R."/>
            <person name="Wilson R.K."/>
        </authorList>
    </citation>
    <scope>NUCLEOTIDE SEQUENCE [LARGE SCALE GENOMIC DNA]</scope>
    <source>
        <strain evidence="10 12">DSM 20093</strain>
    </source>
</reference>
<evidence type="ECO:0000256" key="3">
    <source>
        <dbReference type="ARBA" id="ARBA00022475"/>
    </source>
</evidence>
<evidence type="ECO:0000256" key="8">
    <source>
        <dbReference type="HAMAP-Rule" id="MF_01937"/>
    </source>
</evidence>
<comment type="caution">
    <text evidence="10">The sequence shown here is derived from an EMBL/GenBank/DDBJ whole genome shotgun (WGS) entry which is preliminary data.</text>
</comment>
<dbReference type="CDD" id="cd13962">
    <property type="entry name" value="PT_UbiA_UBIAD1"/>
    <property type="match status" value="1"/>
</dbReference>
<protein>
    <recommendedName>
        <fullName evidence="8 9">1,4-dihydroxy-2-naphthoate octaprenyltransferase</fullName>
        <shortName evidence="8">DHNA-octaprenyltransferase</shortName>
        <ecNumber evidence="8 9">2.5.1.74</ecNumber>
    </recommendedName>
</protein>
<dbReference type="GO" id="GO:0046428">
    <property type="term" value="F:1,4-dihydroxy-2-naphthoate polyprenyltransferase activity"/>
    <property type="evidence" value="ECO:0007669"/>
    <property type="project" value="UniProtKB-UniRule"/>
</dbReference>
<evidence type="ECO:0000256" key="2">
    <source>
        <dbReference type="ARBA" id="ARBA00022428"/>
    </source>
</evidence>
<dbReference type="Proteomes" id="UP000003656">
    <property type="component" value="Unassembled WGS sequence"/>
</dbReference>
<dbReference type="PIRSF" id="PIRSF005355">
    <property type="entry name" value="UBIAD1"/>
    <property type="match status" value="1"/>
</dbReference>
<keyword evidence="7 8" id="KW-0472">Membrane</keyword>
<keyword evidence="5 8" id="KW-0812">Transmembrane</keyword>
<dbReference type="InterPro" id="IPR026046">
    <property type="entry name" value="UBIAD1"/>
</dbReference>
<comment type="catalytic activity">
    <reaction evidence="8">
        <text>an all-trans-polyprenyl diphosphate + 1,4-dihydroxy-2-naphthoate + H(+) = a 2-demethylmenaquinol + CO2 + diphosphate</text>
        <dbReference type="Rhea" id="RHEA:26478"/>
        <dbReference type="Rhea" id="RHEA-COMP:9563"/>
        <dbReference type="Rhea" id="RHEA-COMP:9564"/>
        <dbReference type="ChEBI" id="CHEBI:11173"/>
        <dbReference type="ChEBI" id="CHEBI:15378"/>
        <dbReference type="ChEBI" id="CHEBI:16526"/>
        <dbReference type="ChEBI" id="CHEBI:33019"/>
        <dbReference type="ChEBI" id="CHEBI:55437"/>
        <dbReference type="ChEBI" id="CHEBI:58914"/>
        <dbReference type="EC" id="2.5.1.74"/>
    </reaction>
</comment>
<accession>D1NV55</accession>
<feature type="transmembrane region" description="Helical" evidence="8">
    <location>
        <begin position="186"/>
        <end position="209"/>
    </location>
</feature>
<dbReference type="InterPro" id="IPR004657">
    <property type="entry name" value="MenA"/>
</dbReference>
<comment type="similarity">
    <text evidence="8">Belongs to the MenA family. Type 1 subfamily.</text>
</comment>
<comment type="subcellular location">
    <subcellularLocation>
        <location evidence="8">Cell membrane</location>
        <topology evidence="8">Multi-pass membrane protein</topology>
    </subcellularLocation>
    <subcellularLocation>
        <location evidence="1">Membrane</location>
        <topology evidence="1">Multi-pass membrane protein</topology>
    </subcellularLocation>
</comment>
<dbReference type="eggNOG" id="COG1575">
    <property type="taxonomic scope" value="Bacteria"/>
</dbReference>
<dbReference type="EMBL" id="JGYW01000002">
    <property type="protein sequence ID" value="KFI59657.1"/>
    <property type="molecule type" value="Genomic_DNA"/>
</dbReference>
<dbReference type="GO" id="GO:0005886">
    <property type="term" value="C:plasma membrane"/>
    <property type="evidence" value="ECO:0007669"/>
    <property type="project" value="UniProtKB-SubCell"/>
</dbReference>
<feature type="transmembrane region" description="Helical" evidence="8">
    <location>
        <begin position="296"/>
        <end position="318"/>
    </location>
</feature>
<dbReference type="InterPro" id="IPR000537">
    <property type="entry name" value="UbiA_prenyltransferase"/>
</dbReference>
<dbReference type="Proteomes" id="UP000029074">
    <property type="component" value="Unassembled WGS sequence"/>
</dbReference>
<evidence type="ECO:0000313" key="10">
    <source>
        <dbReference type="EMBL" id="EFA22706.1"/>
    </source>
</evidence>
<evidence type="ECO:0000313" key="11">
    <source>
        <dbReference type="EMBL" id="KFI59657.1"/>
    </source>
</evidence>
<dbReference type="PANTHER" id="PTHR13929:SF0">
    <property type="entry name" value="UBIA PRENYLTRANSFERASE DOMAIN-CONTAINING PROTEIN 1"/>
    <property type="match status" value="1"/>
</dbReference>
<feature type="transmembrane region" description="Helical" evidence="8">
    <location>
        <begin position="52"/>
        <end position="73"/>
    </location>
</feature>
<keyword evidence="13" id="KW-1185">Reference proteome</keyword>
<dbReference type="RefSeq" id="WP_006295195.1">
    <property type="nucleotide sequence ID" value="NZ_JDTW01000002.1"/>
</dbReference>
<evidence type="ECO:0000313" key="13">
    <source>
        <dbReference type="Proteomes" id="UP000029074"/>
    </source>
</evidence>
<evidence type="ECO:0000256" key="1">
    <source>
        <dbReference type="ARBA" id="ARBA00004141"/>
    </source>
</evidence>
<feature type="transmembrane region" description="Helical" evidence="8">
    <location>
        <begin position="131"/>
        <end position="150"/>
    </location>
</feature>
<comment type="pathway">
    <text evidence="8">Quinol/quinone metabolism; menaquinone biosynthesis; menaquinol from 1,4-dihydroxy-2-naphthoate: step 1/2.</text>
</comment>
<dbReference type="Pfam" id="PF01040">
    <property type="entry name" value="UbiA"/>
    <property type="match status" value="1"/>
</dbReference>
<dbReference type="GO" id="GO:0009234">
    <property type="term" value="P:menaquinone biosynthetic process"/>
    <property type="evidence" value="ECO:0007669"/>
    <property type="project" value="UniProtKB-UniRule"/>
</dbReference>
<reference evidence="11 13" key="2">
    <citation type="submission" date="2014-03" db="EMBL/GenBank/DDBJ databases">
        <title>Genomics of Bifidobacteria.</title>
        <authorList>
            <person name="Ventura M."/>
            <person name="Milani C."/>
            <person name="Lugli G.A."/>
        </authorList>
    </citation>
    <scope>NUCLEOTIDE SEQUENCE [LARGE SCALE GENOMIC DNA]</scope>
    <source>
        <strain evidence="11 13">LMG 11596</strain>
    </source>
</reference>
<evidence type="ECO:0000256" key="9">
    <source>
        <dbReference type="NCBIfam" id="TIGR00751"/>
    </source>
</evidence>
<keyword evidence="6 8" id="KW-1133">Transmembrane helix</keyword>
<evidence type="ECO:0000313" key="12">
    <source>
        <dbReference type="Proteomes" id="UP000003656"/>
    </source>
</evidence>
<dbReference type="EMBL" id="ABXB03000003">
    <property type="protein sequence ID" value="EFA22706.1"/>
    <property type="molecule type" value="Genomic_DNA"/>
</dbReference>
<dbReference type="PANTHER" id="PTHR13929">
    <property type="entry name" value="1,4-DIHYDROXY-2-NAPHTHOATE OCTAPRENYLTRANSFERASE"/>
    <property type="match status" value="1"/>
</dbReference>
<comment type="function">
    <text evidence="8">Conversion of 1,4-dihydroxy-2-naphthoate (DHNA) to demethylmenaquinone (DMK).</text>
</comment>
<evidence type="ECO:0000256" key="5">
    <source>
        <dbReference type="ARBA" id="ARBA00022692"/>
    </source>
</evidence>
<keyword evidence="3 8" id="KW-1003">Cell membrane</keyword>